<dbReference type="EMBL" id="BAABBA010000004">
    <property type="protein sequence ID" value="GAA4286619.1"/>
    <property type="molecule type" value="Genomic_DNA"/>
</dbReference>
<gene>
    <name evidence="3" type="ORF">GCM10022262_09780</name>
</gene>
<accession>A0ABP8ERR4</accession>
<dbReference type="Gene3D" id="3.30.420.40">
    <property type="match status" value="2"/>
</dbReference>
<evidence type="ECO:0000313" key="3">
    <source>
        <dbReference type="EMBL" id="GAA4286619.1"/>
    </source>
</evidence>
<evidence type="ECO:0000256" key="1">
    <source>
        <dbReference type="SAM" id="MobiDB-lite"/>
    </source>
</evidence>
<feature type="domain" description="ATPase BadF/BadG/BcrA/BcrD type" evidence="2">
    <location>
        <begin position="27"/>
        <end position="294"/>
    </location>
</feature>
<evidence type="ECO:0000313" key="4">
    <source>
        <dbReference type="Proteomes" id="UP001499841"/>
    </source>
</evidence>
<protein>
    <submittedName>
        <fullName evidence="3">BadF/BadG/BcrA/BcrD ATPase family protein</fullName>
    </submittedName>
</protein>
<dbReference type="InterPro" id="IPR043129">
    <property type="entry name" value="ATPase_NBD"/>
</dbReference>
<dbReference type="InterPro" id="IPR002731">
    <property type="entry name" value="ATPase_BadF"/>
</dbReference>
<proteinExistence type="predicted"/>
<dbReference type="Pfam" id="PF01869">
    <property type="entry name" value="BcrAD_BadFG"/>
    <property type="match status" value="1"/>
</dbReference>
<sequence>MPPNTERAPEPGATPRAAATPALRVVVGLDVGGTSSTAGVLAADGAVLAVVQGPGANFRSSPGTVLDHLRAVLAAAAARTDARLGARPWQVDALVAGIAGAGPAGRDRAVALLHDALPGTGLPAPATAEVVTDPVVAYAAGAPGPDGALLLAGTGAVALRVAGFAERARSDGLGWLLGDVGSGVWLALAGLRAAAAHLDGRAPATALTPAAAERAAAAEAAGTGDPRQDLVRLTDTRSPAELGSFARTVAGCAAAGSAVADGIVAEGVAGLLRSLSVVADGAADIVLAGSVLTRPGPVRDGVLAGLRPPGGQRADDARADDRAARGPRVHDAAAPVVGALRLAADRAGWALPDVAALTSAVGAARG</sequence>
<reference evidence="4" key="1">
    <citation type="journal article" date="2019" name="Int. J. Syst. Evol. Microbiol.">
        <title>The Global Catalogue of Microorganisms (GCM) 10K type strain sequencing project: providing services to taxonomists for standard genome sequencing and annotation.</title>
        <authorList>
            <consortium name="The Broad Institute Genomics Platform"/>
            <consortium name="The Broad Institute Genome Sequencing Center for Infectious Disease"/>
            <person name="Wu L."/>
            <person name="Ma J."/>
        </authorList>
    </citation>
    <scope>NUCLEOTIDE SEQUENCE [LARGE SCALE GENOMIC DNA]</scope>
    <source>
        <strain evidence="4">JCM 17459</strain>
    </source>
</reference>
<evidence type="ECO:0000259" key="2">
    <source>
        <dbReference type="Pfam" id="PF01869"/>
    </source>
</evidence>
<feature type="region of interest" description="Disordered" evidence="1">
    <location>
        <begin position="305"/>
        <end position="328"/>
    </location>
</feature>
<name>A0ABP8ERR4_9MICO</name>
<dbReference type="InterPro" id="IPR052519">
    <property type="entry name" value="Euk-type_GlcNAc_Kinase"/>
</dbReference>
<dbReference type="PANTHER" id="PTHR43190:SF3">
    <property type="entry name" value="N-ACETYL-D-GLUCOSAMINE KINASE"/>
    <property type="match status" value="1"/>
</dbReference>
<organism evidence="3 4">
    <name type="scientific">Georgenia daeguensis</name>
    <dbReference type="NCBI Taxonomy" id="908355"/>
    <lineage>
        <taxon>Bacteria</taxon>
        <taxon>Bacillati</taxon>
        <taxon>Actinomycetota</taxon>
        <taxon>Actinomycetes</taxon>
        <taxon>Micrococcales</taxon>
        <taxon>Bogoriellaceae</taxon>
        <taxon>Georgenia</taxon>
    </lineage>
</organism>
<comment type="caution">
    <text evidence="3">The sequence shown here is derived from an EMBL/GenBank/DDBJ whole genome shotgun (WGS) entry which is preliminary data.</text>
</comment>
<feature type="compositionally biased region" description="Basic and acidic residues" evidence="1">
    <location>
        <begin position="313"/>
        <end position="328"/>
    </location>
</feature>
<keyword evidence="4" id="KW-1185">Reference proteome</keyword>
<dbReference type="Proteomes" id="UP001499841">
    <property type="component" value="Unassembled WGS sequence"/>
</dbReference>
<dbReference type="PANTHER" id="PTHR43190">
    <property type="entry name" value="N-ACETYL-D-GLUCOSAMINE KINASE"/>
    <property type="match status" value="1"/>
</dbReference>
<dbReference type="SUPFAM" id="SSF53067">
    <property type="entry name" value="Actin-like ATPase domain"/>
    <property type="match status" value="2"/>
</dbReference>
<dbReference type="RefSeq" id="WP_345038337.1">
    <property type="nucleotide sequence ID" value="NZ_BAABBA010000004.1"/>
</dbReference>